<evidence type="ECO:0000313" key="2">
    <source>
        <dbReference type="Proteomes" id="UP001604336"/>
    </source>
</evidence>
<organism evidence="1 2">
    <name type="scientific">Abeliophyllum distichum</name>
    <dbReference type="NCBI Taxonomy" id="126358"/>
    <lineage>
        <taxon>Eukaryota</taxon>
        <taxon>Viridiplantae</taxon>
        <taxon>Streptophyta</taxon>
        <taxon>Embryophyta</taxon>
        <taxon>Tracheophyta</taxon>
        <taxon>Spermatophyta</taxon>
        <taxon>Magnoliopsida</taxon>
        <taxon>eudicotyledons</taxon>
        <taxon>Gunneridae</taxon>
        <taxon>Pentapetalae</taxon>
        <taxon>asterids</taxon>
        <taxon>lamiids</taxon>
        <taxon>Lamiales</taxon>
        <taxon>Oleaceae</taxon>
        <taxon>Forsythieae</taxon>
        <taxon>Abeliophyllum</taxon>
    </lineage>
</organism>
<evidence type="ECO:0000313" key="1">
    <source>
        <dbReference type="EMBL" id="KAL2504987.1"/>
    </source>
</evidence>
<dbReference type="AlphaFoldDB" id="A0ABD1SX15"/>
<reference evidence="2" key="1">
    <citation type="submission" date="2024-07" db="EMBL/GenBank/DDBJ databases">
        <title>Two chromosome-level genome assemblies of Korean endemic species Abeliophyllum distichum and Forsythia ovata (Oleaceae).</title>
        <authorList>
            <person name="Jang H."/>
        </authorList>
    </citation>
    <scope>NUCLEOTIDE SEQUENCE [LARGE SCALE GENOMIC DNA]</scope>
</reference>
<comment type="caution">
    <text evidence="1">The sequence shown here is derived from an EMBL/GenBank/DDBJ whole genome shotgun (WGS) entry which is preliminary data.</text>
</comment>
<dbReference type="Proteomes" id="UP001604336">
    <property type="component" value="Unassembled WGS sequence"/>
</dbReference>
<accession>A0ABD1SX15</accession>
<protein>
    <submittedName>
        <fullName evidence="1">Uncharacterized protein</fullName>
    </submittedName>
</protein>
<gene>
    <name evidence="1" type="ORF">Adt_20608</name>
</gene>
<proteinExistence type="predicted"/>
<name>A0ABD1SX15_9LAMI</name>
<sequence>MADVMLHGGDGARDPPQQPLRRLASATSLDKLIELRKTQHTQVASSGASLDERAIAKKVLGERRGYVRGVGWVPKGTSPSLDSTVTSKAPQGTFHQFFGNAQNNDPRFAMYEAQLRRMQQEIELLKNSIPVVVPEENKNEDEDEGLGDL</sequence>
<keyword evidence="2" id="KW-1185">Reference proteome</keyword>
<dbReference type="EMBL" id="JBFOLK010000006">
    <property type="protein sequence ID" value="KAL2504987.1"/>
    <property type="molecule type" value="Genomic_DNA"/>
</dbReference>